<evidence type="ECO:0000313" key="3">
    <source>
        <dbReference type="Proteomes" id="UP001497644"/>
    </source>
</evidence>
<proteinExistence type="predicted"/>
<dbReference type="GO" id="GO:0031083">
    <property type="term" value="C:BLOC-1 complex"/>
    <property type="evidence" value="ECO:0007669"/>
    <property type="project" value="TreeGrafter"/>
</dbReference>
<name>A0AAV2PCY0_9HYME</name>
<feature type="coiled-coil region" evidence="1">
    <location>
        <begin position="82"/>
        <end position="109"/>
    </location>
</feature>
<dbReference type="InterPro" id="IPR024857">
    <property type="entry name" value="Cappuccino"/>
</dbReference>
<keyword evidence="1" id="KW-0175">Coiled coil</keyword>
<accession>A0AAV2PCY0</accession>
<protein>
    <recommendedName>
        <fullName evidence="4">Biogenesis of lysosome-related organelles complex 1 subunit 4</fullName>
    </recommendedName>
</protein>
<evidence type="ECO:0000256" key="1">
    <source>
        <dbReference type="SAM" id="Coils"/>
    </source>
</evidence>
<dbReference type="EMBL" id="OZ034832">
    <property type="protein sequence ID" value="CAL1689838.1"/>
    <property type="molecule type" value="Genomic_DNA"/>
</dbReference>
<gene>
    <name evidence="2" type="ORF">LPLAT_LOCUS14673</name>
</gene>
<evidence type="ECO:0008006" key="4">
    <source>
        <dbReference type="Google" id="ProtNLM"/>
    </source>
</evidence>
<dbReference type="PANTHER" id="PTHR16230">
    <property type="entry name" value="CAPPUCCINO"/>
    <property type="match status" value="1"/>
</dbReference>
<dbReference type="AlphaFoldDB" id="A0AAV2PCY0"/>
<sequence>MSSSHTTELTEQLVKDYANYAKVDWDNQMKNFRDIVEDTLIRLEEFQSIVTMVENGSAECIQQQLPKLQYMKDGMTSLCRRIDALEHVVAMANMNLSSLEAAVDKAEAELGVSDRLFGILNPLSFFKKTQEPVVSSTVPMYKSPVIYKSDDYFQRE</sequence>
<organism evidence="2 3">
    <name type="scientific">Lasius platythorax</name>
    <dbReference type="NCBI Taxonomy" id="488582"/>
    <lineage>
        <taxon>Eukaryota</taxon>
        <taxon>Metazoa</taxon>
        <taxon>Ecdysozoa</taxon>
        <taxon>Arthropoda</taxon>
        <taxon>Hexapoda</taxon>
        <taxon>Insecta</taxon>
        <taxon>Pterygota</taxon>
        <taxon>Neoptera</taxon>
        <taxon>Endopterygota</taxon>
        <taxon>Hymenoptera</taxon>
        <taxon>Apocrita</taxon>
        <taxon>Aculeata</taxon>
        <taxon>Formicoidea</taxon>
        <taxon>Formicidae</taxon>
        <taxon>Formicinae</taxon>
        <taxon>Lasius</taxon>
        <taxon>Lasius</taxon>
    </lineage>
</organism>
<evidence type="ECO:0000313" key="2">
    <source>
        <dbReference type="EMBL" id="CAL1689838.1"/>
    </source>
</evidence>
<dbReference type="PANTHER" id="PTHR16230:SF3">
    <property type="entry name" value="BIOGENESIS OF LYSOSOMAL ORGANELLES COMPLEX-1, SUBUNIT 4, CAPPUCCINO"/>
    <property type="match status" value="1"/>
</dbReference>
<dbReference type="Proteomes" id="UP001497644">
    <property type="component" value="Chromosome 9"/>
</dbReference>
<reference evidence="2" key="1">
    <citation type="submission" date="2024-04" db="EMBL/GenBank/DDBJ databases">
        <authorList>
            <consortium name="Molecular Ecology Group"/>
        </authorList>
    </citation>
    <scope>NUCLEOTIDE SEQUENCE</scope>
</reference>
<keyword evidence="3" id="KW-1185">Reference proteome</keyword>